<comment type="caution">
    <text evidence="1">The sequence shown here is derived from an EMBL/GenBank/DDBJ whole genome shotgun (WGS) entry which is preliminary data.</text>
</comment>
<keyword evidence="2" id="KW-1185">Reference proteome</keyword>
<reference evidence="1" key="1">
    <citation type="journal article" date="2022" name="bioRxiv">
        <title>Sequencing and chromosome-scale assembly of the giantPleurodeles waltlgenome.</title>
        <authorList>
            <person name="Brown T."/>
            <person name="Elewa A."/>
            <person name="Iarovenko S."/>
            <person name="Subramanian E."/>
            <person name="Araus A.J."/>
            <person name="Petzold A."/>
            <person name="Susuki M."/>
            <person name="Suzuki K.-i.T."/>
            <person name="Hayashi T."/>
            <person name="Toyoda A."/>
            <person name="Oliveira C."/>
            <person name="Osipova E."/>
            <person name="Leigh N.D."/>
            <person name="Simon A."/>
            <person name="Yun M.H."/>
        </authorList>
    </citation>
    <scope>NUCLEOTIDE SEQUENCE</scope>
    <source>
        <strain evidence="1">20211129_DDA</strain>
        <tissue evidence="1">Liver</tissue>
    </source>
</reference>
<dbReference type="EMBL" id="JANPWB010000011">
    <property type="protein sequence ID" value="KAJ1126439.1"/>
    <property type="molecule type" value="Genomic_DNA"/>
</dbReference>
<name>A0AAV7PHW7_PLEWA</name>
<dbReference type="Proteomes" id="UP001066276">
    <property type="component" value="Chromosome 7"/>
</dbReference>
<evidence type="ECO:0000313" key="1">
    <source>
        <dbReference type="EMBL" id="KAJ1126439.1"/>
    </source>
</evidence>
<organism evidence="1 2">
    <name type="scientific">Pleurodeles waltl</name>
    <name type="common">Iberian ribbed newt</name>
    <dbReference type="NCBI Taxonomy" id="8319"/>
    <lineage>
        <taxon>Eukaryota</taxon>
        <taxon>Metazoa</taxon>
        <taxon>Chordata</taxon>
        <taxon>Craniata</taxon>
        <taxon>Vertebrata</taxon>
        <taxon>Euteleostomi</taxon>
        <taxon>Amphibia</taxon>
        <taxon>Batrachia</taxon>
        <taxon>Caudata</taxon>
        <taxon>Salamandroidea</taxon>
        <taxon>Salamandridae</taxon>
        <taxon>Pleurodelinae</taxon>
        <taxon>Pleurodeles</taxon>
    </lineage>
</organism>
<proteinExistence type="predicted"/>
<accession>A0AAV7PHW7</accession>
<evidence type="ECO:0000313" key="2">
    <source>
        <dbReference type="Proteomes" id="UP001066276"/>
    </source>
</evidence>
<dbReference type="AlphaFoldDB" id="A0AAV7PHW7"/>
<protein>
    <submittedName>
        <fullName evidence="1">Uncharacterized protein</fullName>
    </submittedName>
</protein>
<gene>
    <name evidence="1" type="ORF">NDU88_004846</name>
</gene>
<sequence>MIGGYRGSLLDGHARGGLLCGRSGAEYQRTTDGPVVRHSDAALRSISLRVDELPSGACLPERDGSSPRYPSRWATAEGWSIVGALPVWTGLAPEVATTVIDPVWFLLSWCNTPESTEIQSEKARVSGAGGILPGGLCGP</sequence>